<comment type="similarity">
    <text evidence="2">Belongs to the SusD family.</text>
</comment>
<evidence type="ECO:0000313" key="8">
    <source>
        <dbReference type="EMBL" id="SHM60137.1"/>
    </source>
</evidence>
<comment type="subcellular location">
    <subcellularLocation>
        <location evidence="1">Cell outer membrane</location>
    </subcellularLocation>
</comment>
<evidence type="ECO:0000256" key="2">
    <source>
        <dbReference type="ARBA" id="ARBA00006275"/>
    </source>
</evidence>
<dbReference type="EMBL" id="FRBL01000009">
    <property type="protein sequence ID" value="SHM60137.1"/>
    <property type="molecule type" value="Genomic_DNA"/>
</dbReference>
<dbReference type="CDD" id="cd08977">
    <property type="entry name" value="SusD"/>
    <property type="match status" value="1"/>
</dbReference>
<dbReference type="Gene3D" id="1.25.40.390">
    <property type="match status" value="1"/>
</dbReference>
<keyword evidence="4" id="KW-0472">Membrane</keyword>
<evidence type="ECO:0000256" key="4">
    <source>
        <dbReference type="ARBA" id="ARBA00023136"/>
    </source>
</evidence>
<dbReference type="OrthoDB" id="636214at2"/>
<gene>
    <name evidence="8" type="ORF">SAMN05444266_109148</name>
</gene>
<evidence type="ECO:0000259" key="6">
    <source>
        <dbReference type="Pfam" id="PF07980"/>
    </source>
</evidence>
<evidence type="ECO:0000256" key="1">
    <source>
        <dbReference type="ARBA" id="ARBA00004442"/>
    </source>
</evidence>
<feature type="domain" description="SusD-like N-terminal" evidence="7">
    <location>
        <begin position="74"/>
        <end position="237"/>
    </location>
</feature>
<dbReference type="AlphaFoldDB" id="A0A1M7K5M4"/>
<organism evidence="8 9">
    <name type="scientific">Chitinophaga jiangningensis</name>
    <dbReference type="NCBI Taxonomy" id="1419482"/>
    <lineage>
        <taxon>Bacteria</taxon>
        <taxon>Pseudomonadati</taxon>
        <taxon>Bacteroidota</taxon>
        <taxon>Chitinophagia</taxon>
        <taxon>Chitinophagales</taxon>
        <taxon>Chitinophagaceae</taxon>
        <taxon>Chitinophaga</taxon>
    </lineage>
</organism>
<evidence type="ECO:0000256" key="3">
    <source>
        <dbReference type="ARBA" id="ARBA00022729"/>
    </source>
</evidence>
<keyword evidence="9" id="KW-1185">Reference proteome</keyword>
<dbReference type="Proteomes" id="UP000184420">
    <property type="component" value="Unassembled WGS sequence"/>
</dbReference>
<dbReference type="PROSITE" id="PS51257">
    <property type="entry name" value="PROKAR_LIPOPROTEIN"/>
    <property type="match status" value="1"/>
</dbReference>
<dbReference type="SUPFAM" id="SSF48452">
    <property type="entry name" value="TPR-like"/>
    <property type="match status" value="1"/>
</dbReference>
<feature type="domain" description="RagB/SusD" evidence="6">
    <location>
        <begin position="303"/>
        <end position="499"/>
    </location>
</feature>
<dbReference type="Pfam" id="PF14322">
    <property type="entry name" value="SusD-like_3"/>
    <property type="match status" value="1"/>
</dbReference>
<keyword evidence="5" id="KW-0998">Cell outer membrane</keyword>
<keyword evidence="3" id="KW-0732">Signal</keyword>
<dbReference type="RefSeq" id="WP_073085603.1">
    <property type="nucleotide sequence ID" value="NZ_FRBL01000009.1"/>
</dbReference>
<name>A0A1M7K5M4_9BACT</name>
<proteinExistence type="inferred from homology"/>
<evidence type="ECO:0000313" key="9">
    <source>
        <dbReference type="Proteomes" id="UP000184420"/>
    </source>
</evidence>
<dbReference type="Pfam" id="PF07980">
    <property type="entry name" value="SusD_RagB"/>
    <property type="match status" value="1"/>
</dbReference>
<reference evidence="8 9" key="1">
    <citation type="submission" date="2016-11" db="EMBL/GenBank/DDBJ databases">
        <authorList>
            <person name="Jaros S."/>
            <person name="Januszkiewicz K."/>
            <person name="Wedrychowicz H."/>
        </authorList>
    </citation>
    <scope>NUCLEOTIDE SEQUENCE [LARGE SCALE GENOMIC DNA]</scope>
    <source>
        <strain evidence="8 9">DSM 27406</strain>
    </source>
</reference>
<evidence type="ECO:0000256" key="5">
    <source>
        <dbReference type="ARBA" id="ARBA00023237"/>
    </source>
</evidence>
<accession>A0A1M7K5M4</accession>
<dbReference type="GO" id="GO:0009279">
    <property type="term" value="C:cell outer membrane"/>
    <property type="evidence" value="ECO:0007669"/>
    <property type="project" value="UniProtKB-SubCell"/>
</dbReference>
<dbReference type="STRING" id="1419482.SAMN05444266_109148"/>
<sequence length="509" mass="57155">MKFRYIALAALMLGAASCSKLEDPKVYSFLTSSNAFLTLSDAKAAVNGVYSRLKQPSGRSDAWMYYAGFQVTISDLTTDIGHASSGGDVGLMSECQWAPANTYLAFAWQHQYKLVTDANIALYNIGKMNSITDAQKTQFTAELRFLRALGYVDLTDAFGPVILVTDSTVAQNQSNPTYFDQMAPVPVEQVNQLIIKDLEFAAANLPVNYVGNAVYSTNDIGRATKGAALSLLTKLYMREHQWDKALPLTQQVMGLGYDLYPSYAGLFAEKNKWNQESIFSALADPLTDAVEILNHFGPLNHPTVTDRWQYFAVTWYFWNTFNDADERKQLFYYDYEGSDGLHYKQGPPGATNPPAGEFYMPDVATKKFADPNGSTTYYDGHVFPILRYADILLSRAEIINEISGPTQEAVDLINRVKARSKAPQLGAAGSFTRETLRDAILQERGWEFFFECKRRQDLIRMGKYESVVNTYLQAAKLTPTIQMPRDKYFSYPQAQTDINKKLSNGDRRQ</sequence>
<dbReference type="InterPro" id="IPR033985">
    <property type="entry name" value="SusD-like_N"/>
</dbReference>
<dbReference type="InterPro" id="IPR012944">
    <property type="entry name" value="SusD_RagB_dom"/>
</dbReference>
<protein>
    <submittedName>
        <fullName evidence="8">Starch-binding associating with outer membrane</fullName>
    </submittedName>
</protein>
<dbReference type="InterPro" id="IPR011990">
    <property type="entry name" value="TPR-like_helical_dom_sf"/>
</dbReference>
<evidence type="ECO:0000259" key="7">
    <source>
        <dbReference type="Pfam" id="PF14322"/>
    </source>
</evidence>